<evidence type="ECO:0000256" key="1">
    <source>
        <dbReference type="ARBA" id="ARBA00004123"/>
    </source>
</evidence>
<dbReference type="OrthoDB" id="1898716at2759"/>
<keyword evidence="2" id="KW-0805">Transcription regulation</keyword>
<dbReference type="KEGG" id="hro:HELRODRAFT_145634"/>
<dbReference type="PANTHER" id="PTHR11945">
    <property type="entry name" value="MADS BOX PROTEIN"/>
    <property type="match status" value="1"/>
</dbReference>
<gene>
    <name evidence="8" type="primary">20196764</name>
    <name evidence="7" type="ORF">HELRODRAFT_145634</name>
</gene>
<dbReference type="GO" id="GO:0000981">
    <property type="term" value="F:DNA-binding transcription factor activity, RNA polymerase II-specific"/>
    <property type="evidence" value="ECO:0000318"/>
    <property type="project" value="GO_Central"/>
</dbReference>
<dbReference type="SUPFAM" id="SSF55455">
    <property type="entry name" value="SRF-like"/>
    <property type="match status" value="1"/>
</dbReference>
<dbReference type="Gene3D" id="3.40.1810.10">
    <property type="entry name" value="Transcription factor, MADS-box"/>
    <property type="match status" value="1"/>
</dbReference>
<name>T1EJL4_HELRO</name>
<proteinExistence type="predicted"/>
<dbReference type="GO" id="GO:0000978">
    <property type="term" value="F:RNA polymerase II cis-regulatory region sequence-specific DNA binding"/>
    <property type="evidence" value="ECO:0000318"/>
    <property type="project" value="GO_Central"/>
</dbReference>
<dbReference type="GO" id="GO:0005634">
    <property type="term" value="C:nucleus"/>
    <property type="evidence" value="ECO:0007669"/>
    <property type="project" value="UniProtKB-SubCell"/>
</dbReference>
<reference evidence="7 9" key="2">
    <citation type="journal article" date="2013" name="Nature">
        <title>Insights into bilaterian evolution from three spiralian genomes.</title>
        <authorList>
            <person name="Simakov O."/>
            <person name="Marletaz F."/>
            <person name="Cho S.J."/>
            <person name="Edsinger-Gonzales E."/>
            <person name="Havlak P."/>
            <person name="Hellsten U."/>
            <person name="Kuo D.H."/>
            <person name="Larsson T."/>
            <person name="Lv J."/>
            <person name="Arendt D."/>
            <person name="Savage R."/>
            <person name="Osoegawa K."/>
            <person name="de Jong P."/>
            <person name="Grimwood J."/>
            <person name="Chapman J.A."/>
            <person name="Shapiro H."/>
            <person name="Aerts A."/>
            <person name="Otillar R.P."/>
            <person name="Terry A.Y."/>
            <person name="Boore J.L."/>
            <person name="Grigoriev I.V."/>
            <person name="Lindberg D.R."/>
            <person name="Seaver E.C."/>
            <person name="Weisblat D.A."/>
            <person name="Putnam N.H."/>
            <person name="Rokhsar D.S."/>
        </authorList>
    </citation>
    <scope>NUCLEOTIDE SEQUENCE</scope>
</reference>
<dbReference type="SMART" id="SM00432">
    <property type="entry name" value="MADS"/>
    <property type="match status" value="1"/>
</dbReference>
<evidence type="ECO:0000256" key="2">
    <source>
        <dbReference type="ARBA" id="ARBA00023015"/>
    </source>
</evidence>
<dbReference type="GeneID" id="20196764"/>
<dbReference type="GO" id="GO:0042826">
    <property type="term" value="F:histone deacetylase binding"/>
    <property type="evidence" value="ECO:0000318"/>
    <property type="project" value="GO_Central"/>
</dbReference>
<dbReference type="EMBL" id="AMQM01007213">
    <property type="status" value="NOT_ANNOTATED_CDS"/>
    <property type="molecule type" value="Genomic_DNA"/>
</dbReference>
<dbReference type="PRINTS" id="PR00404">
    <property type="entry name" value="MADSDOMAIN"/>
</dbReference>
<dbReference type="PROSITE" id="PS50066">
    <property type="entry name" value="MADS_BOX_2"/>
    <property type="match status" value="1"/>
</dbReference>
<reference evidence="8" key="3">
    <citation type="submission" date="2015-06" db="UniProtKB">
        <authorList>
            <consortium name="EnsemblMetazoa"/>
        </authorList>
    </citation>
    <scope>IDENTIFICATION</scope>
</reference>
<reference evidence="9" key="1">
    <citation type="submission" date="2012-12" db="EMBL/GenBank/DDBJ databases">
        <authorList>
            <person name="Hellsten U."/>
            <person name="Grimwood J."/>
            <person name="Chapman J.A."/>
            <person name="Shapiro H."/>
            <person name="Aerts A."/>
            <person name="Otillar R.P."/>
            <person name="Terry A.Y."/>
            <person name="Boore J.L."/>
            <person name="Simakov O."/>
            <person name="Marletaz F."/>
            <person name="Cho S.-J."/>
            <person name="Edsinger-Gonzales E."/>
            <person name="Havlak P."/>
            <person name="Kuo D.-H."/>
            <person name="Larsson T."/>
            <person name="Lv J."/>
            <person name="Arendt D."/>
            <person name="Savage R."/>
            <person name="Osoegawa K."/>
            <person name="de Jong P."/>
            <person name="Lindberg D.R."/>
            <person name="Seaver E.C."/>
            <person name="Weisblat D.A."/>
            <person name="Putnam N.H."/>
            <person name="Grigoriev I.V."/>
            <person name="Rokhsar D.S."/>
        </authorList>
    </citation>
    <scope>NUCLEOTIDE SEQUENCE</scope>
</reference>
<comment type="subcellular location">
    <subcellularLocation>
        <location evidence="1">Nucleus</location>
    </subcellularLocation>
</comment>
<evidence type="ECO:0000256" key="4">
    <source>
        <dbReference type="ARBA" id="ARBA00023163"/>
    </source>
</evidence>
<feature type="domain" description="MADS-box" evidence="6">
    <location>
        <begin position="1"/>
        <end position="62"/>
    </location>
</feature>
<keyword evidence="5" id="KW-0539">Nucleus</keyword>
<evidence type="ECO:0000256" key="3">
    <source>
        <dbReference type="ARBA" id="ARBA00023125"/>
    </source>
</evidence>
<dbReference type="OMA" id="IMIERID"/>
<dbReference type="PANTHER" id="PTHR11945:SF534">
    <property type="entry name" value="MYOCYTE-SPECIFIC ENHANCER FACTOR 2"/>
    <property type="match status" value="1"/>
</dbReference>
<keyword evidence="3" id="KW-0238">DNA-binding</keyword>
<dbReference type="EnsemblMetazoa" id="HelroT145634">
    <property type="protein sequence ID" value="HelroP145634"/>
    <property type="gene ID" value="HelroG145634"/>
</dbReference>
<keyword evidence="4" id="KW-0804">Transcription</keyword>
<evidence type="ECO:0000313" key="8">
    <source>
        <dbReference type="EnsemblMetazoa" id="HelroP145634"/>
    </source>
</evidence>
<dbReference type="RefSeq" id="XP_009028040.1">
    <property type="nucleotide sequence ID" value="XM_009029792.1"/>
</dbReference>
<dbReference type="EMBL" id="KB097587">
    <property type="protein sequence ID" value="ESN93828.1"/>
    <property type="molecule type" value="Genomic_DNA"/>
</dbReference>
<dbReference type="GO" id="GO:0046983">
    <property type="term" value="F:protein dimerization activity"/>
    <property type="evidence" value="ECO:0007669"/>
    <property type="project" value="InterPro"/>
</dbReference>
<dbReference type="Proteomes" id="UP000015101">
    <property type="component" value="Unassembled WGS sequence"/>
</dbReference>
<dbReference type="eggNOG" id="KOG0014">
    <property type="taxonomic scope" value="Eukaryota"/>
</dbReference>
<accession>T1EJL4</accession>
<dbReference type="GO" id="GO:0030154">
    <property type="term" value="P:cell differentiation"/>
    <property type="evidence" value="ECO:0000318"/>
    <property type="project" value="GO_Central"/>
</dbReference>
<evidence type="ECO:0000313" key="7">
    <source>
        <dbReference type="EMBL" id="ESN93828.1"/>
    </source>
</evidence>
<evidence type="ECO:0000313" key="9">
    <source>
        <dbReference type="Proteomes" id="UP000015101"/>
    </source>
</evidence>
<dbReference type="GO" id="GO:0045944">
    <property type="term" value="P:positive regulation of transcription by RNA polymerase II"/>
    <property type="evidence" value="ECO:0000318"/>
    <property type="project" value="GO_Central"/>
</dbReference>
<protein>
    <recommendedName>
        <fullName evidence="6">MADS-box domain-containing protein</fullName>
    </recommendedName>
</protein>
<dbReference type="CTD" id="20196764"/>
<dbReference type="HOGENOM" id="CLU_053053_13_1_1"/>
<organism evidence="8 9">
    <name type="scientific">Helobdella robusta</name>
    <name type="common">Californian leech</name>
    <dbReference type="NCBI Taxonomy" id="6412"/>
    <lineage>
        <taxon>Eukaryota</taxon>
        <taxon>Metazoa</taxon>
        <taxon>Spiralia</taxon>
        <taxon>Lophotrochozoa</taxon>
        <taxon>Annelida</taxon>
        <taxon>Clitellata</taxon>
        <taxon>Hirudinea</taxon>
        <taxon>Rhynchobdellida</taxon>
        <taxon>Glossiphoniidae</taxon>
        <taxon>Helobdella</taxon>
    </lineage>
</organism>
<dbReference type="STRING" id="6412.T1EJL4"/>
<dbReference type="InParanoid" id="T1EJL4"/>
<dbReference type="InterPro" id="IPR036879">
    <property type="entry name" value="TF_MADSbox_sf"/>
</dbReference>
<evidence type="ECO:0000256" key="5">
    <source>
        <dbReference type="ARBA" id="ARBA00023242"/>
    </source>
</evidence>
<keyword evidence="9" id="KW-1185">Reference proteome</keyword>
<evidence type="ECO:0000259" key="6">
    <source>
        <dbReference type="PROSITE" id="PS50066"/>
    </source>
</evidence>
<sequence length="87" mass="10231">MGRRKINISPILDERNKQVTFTKRKFGLMKKAYELSILCGCEIAIIIFTNSNDRLFQYASSDMDQIIMKYAQFRDPYESKNNLDIVE</sequence>
<dbReference type="Pfam" id="PF00319">
    <property type="entry name" value="SRF-TF"/>
    <property type="match status" value="1"/>
</dbReference>
<dbReference type="InterPro" id="IPR002100">
    <property type="entry name" value="TF_MADSbox"/>
</dbReference>
<dbReference type="AlphaFoldDB" id="T1EJL4"/>